<dbReference type="InterPro" id="IPR050595">
    <property type="entry name" value="Bact_response_regulator"/>
</dbReference>
<dbReference type="GO" id="GO:0016301">
    <property type="term" value="F:kinase activity"/>
    <property type="evidence" value="ECO:0007669"/>
    <property type="project" value="UniProtKB-KW"/>
</dbReference>
<evidence type="ECO:0000256" key="2">
    <source>
        <dbReference type="PROSITE-ProRule" id="PRU00169"/>
    </source>
</evidence>
<dbReference type="SUPFAM" id="SSF52172">
    <property type="entry name" value="CheY-like"/>
    <property type="match status" value="1"/>
</dbReference>
<feature type="modified residue" description="4-aspartylphosphate" evidence="2">
    <location>
        <position position="76"/>
    </location>
</feature>
<dbReference type="EMBL" id="JFHD01000078">
    <property type="protein sequence ID" value="KDR24650.1"/>
    <property type="molecule type" value="Genomic_DNA"/>
</dbReference>
<dbReference type="InterPro" id="IPR011006">
    <property type="entry name" value="CheY-like_superfamily"/>
</dbReference>
<dbReference type="Proteomes" id="UP000027451">
    <property type="component" value="Unassembled WGS sequence"/>
</dbReference>
<dbReference type="CDD" id="cd17546">
    <property type="entry name" value="REC_hyHK_CKI1_RcsC-like"/>
    <property type="match status" value="1"/>
</dbReference>
<sequence>MPFSKLFQRAPRPWTARRVPLNQARLRVLVVDDNHDAALAMTVYLSLEDIESRAVFGGRDAIDLAPEWAPHIILMDIQMPACNGIEAARMLRRDPRTNHIAIIAYTALDETELRRQLVDDEFDGYLQKGRDLSQLIQLLKTFTQADGTGSGTRAGGVA</sequence>
<protein>
    <submittedName>
        <fullName evidence="4">Histidine kinase</fullName>
    </submittedName>
</protein>
<evidence type="ECO:0000256" key="1">
    <source>
        <dbReference type="ARBA" id="ARBA00022553"/>
    </source>
</evidence>
<dbReference type="PANTHER" id="PTHR44591">
    <property type="entry name" value="STRESS RESPONSE REGULATOR PROTEIN 1"/>
    <property type="match status" value="1"/>
</dbReference>
<evidence type="ECO:0000259" key="3">
    <source>
        <dbReference type="PROSITE" id="PS50110"/>
    </source>
</evidence>
<dbReference type="PROSITE" id="PS50110">
    <property type="entry name" value="RESPONSE_REGULATORY"/>
    <property type="match status" value="1"/>
</dbReference>
<dbReference type="Gene3D" id="3.40.50.2300">
    <property type="match status" value="1"/>
</dbReference>
<evidence type="ECO:0000313" key="5">
    <source>
        <dbReference type="Proteomes" id="UP000027451"/>
    </source>
</evidence>
<dbReference type="Pfam" id="PF00072">
    <property type="entry name" value="Response_reg"/>
    <property type="match status" value="1"/>
</dbReference>
<evidence type="ECO:0000313" key="4">
    <source>
        <dbReference type="EMBL" id="KDR24650.1"/>
    </source>
</evidence>
<proteinExistence type="predicted"/>
<reference evidence="4 5" key="1">
    <citation type="submission" date="2014-03" db="EMBL/GenBank/DDBJ databases">
        <title>Draft Genome Sequences of Four Burkholderia Strains.</title>
        <authorList>
            <person name="Liu X.Y."/>
            <person name="Li C.X."/>
            <person name="Xu J.H."/>
        </authorList>
    </citation>
    <scope>NUCLEOTIDE SEQUENCE [LARGE SCALE GENOMIC DNA]</scope>
    <source>
        <strain evidence="4 5">OP-1</strain>
    </source>
</reference>
<name>A0A656QA32_9BURK</name>
<dbReference type="InterPro" id="IPR001789">
    <property type="entry name" value="Sig_transdc_resp-reg_receiver"/>
</dbReference>
<dbReference type="GO" id="GO:0000160">
    <property type="term" value="P:phosphorelay signal transduction system"/>
    <property type="evidence" value="ECO:0007669"/>
    <property type="project" value="InterPro"/>
</dbReference>
<dbReference type="RefSeq" id="WP_008344533.1">
    <property type="nucleotide sequence ID" value="NZ_JAKREK010000051.1"/>
</dbReference>
<keyword evidence="4" id="KW-0418">Kinase</keyword>
<gene>
    <name evidence="4" type="ORF">BG60_35945</name>
</gene>
<dbReference type="OrthoDB" id="9131147at2"/>
<organism evidence="4 5">
    <name type="scientific">Caballeronia zhejiangensis</name>
    <dbReference type="NCBI Taxonomy" id="871203"/>
    <lineage>
        <taxon>Bacteria</taxon>
        <taxon>Pseudomonadati</taxon>
        <taxon>Pseudomonadota</taxon>
        <taxon>Betaproteobacteria</taxon>
        <taxon>Burkholderiales</taxon>
        <taxon>Burkholderiaceae</taxon>
        <taxon>Caballeronia</taxon>
    </lineage>
</organism>
<feature type="domain" description="Response regulatory" evidence="3">
    <location>
        <begin position="27"/>
        <end position="143"/>
    </location>
</feature>
<dbReference type="AlphaFoldDB" id="A0A656QA32"/>
<accession>A0A656QA32</accession>
<dbReference type="SMART" id="SM00448">
    <property type="entry name" value="REC"/>
    <property type="match status" value="1"/>
</dbReference>
<keyword evidence="5" id="KW-1185">Reference proteome</keyword>
<keyword evidence="1 2" id="KW-0597">Phosphoprotein</keyword>
<keyword evidence="4" id="KW-0808">Transferase</keyword>
<dbReference type="PANTHER" id="PTHR44591:SF3">
    <property type="entry name" value="RESPONSE REGULATORY DOMAIN-CONTAINING PROTEIN"/>
    <property type="match status" value="1"/>
</dbReference>
<comment type="caution">
    <text evidence="4">The sequence shown here is derived from an EMBL/GenBank/DDBJ whole genome shotgun (WGS) entry which is preliminary data.</text>
</comment>